<reference evidence="2" key="1">
    <citation type="submission" date="2015-12" db="EMBL/GenBank/DDBJ databases">
        <title>Gene expression during late stages of embryo sac development: a critical building block for successful pollen-pistil interactions.</title>
        <authorList>
            <person name="Liu Y."/>
            <person name="Joly V."/>
            <person name="Sabar M."/>
            <person name="Matton D.P."/>
        </authorList>
    </citation>
    <scope>NUCLEOTIDE SEQUENCE</scope>
</reference>
<dbReference type="AlphaFoldDB" id="A0A0V0H1A3"/>
<feature type="domain" description="Reverse transcriptase Ty1/copia-type" evidence="1">
    <location>
        <begin position="50"/>
        <end position="118"/>
    </location>
</feature>
<accession>A0A0V0H1A3</accession>
<dbReference type="Pfam" id="PF07727">
    <property type="entry name" value="RVT_2"/>
    <property type="match status" value="1"/>
</dbReference>
<name>A0A0V0H1A3_SOLCH</name>
<protein>
    <submittedName>
        <fullName evidence="2">Putative ovule protein</fullName>
    </submittedName>
</protein>
<dbReference type="InterPro" id="IPR013103">
    <property type="entry name" value="RVT_2"/>
</dbReference>
<feature type="non-terminal residue" evidence="2">
    <location>
        <position position="120"/>
    </location>
</feature>
<evidence type="ECO:0000313" key="2">
    <source>
        <dbReference type="EMBL" id="JAP14175.1"/>
    </source>
</evidence>
<evidence type="ECO:0000259" key="1">
    <source>
        <dbReference type="Pfam" id="PF07727"/>
    </source>
</evidence>
<organism evidence="2">
    <name type="scientific">Solanum chacoense</name>
    <name type="common">Chaco potato</name>
    <dbReference type="NCBI Taxonomy" id="4108"/>
    <lineage>
        <taxon>Eukaryota</taxon>
        <taxon>Viridiplantae</taxon>
        <taxon>Streptophyta</taxon>
        <taxon>Embryophyta</taxon>
        <taxon>Tracheophyta</taxon>
        <taxon>Spermatophyta</taxon>
        <taxon>Magnoliopsida</taxon>
        <taxon>eudicotyledons</taxon>
        <taxon>Gunneridae</taxon>
        <taxon>Pentapetalae</taxon>
        <taxon>asterids</taxon>
        <taxon>lamiids</taxon>
        <taxon>Solanales</taxon>
        <taxon>Solanaceae</taxon>
        <taxon>Solanoideae</taxon>
        <taxon>Solaneae</taxon>
        <taxon>Solanum</taxon>
    </lineage>
</organism>
<proteinExistence type="predicted"/>
<dbReference type="EMBL" id="GEDG01026942">
    <property type="protein sequence ID" value="JAP14175.1"/>
    <property type="molecule type" value="Transcribed_RNA"/>
</dbReference>
<sequence length="120" mass="13541">MLTRSKVGIYKPKAYNIDLTSVEPVSIHEAMLNDKWTEAIYVELQALINNGTWSLVPLPSSRKVVGCKWLFRLKKNPDGTVSRYKARLVAKGYSQTFGYDCLDTFSPVASRITVRIIIST</sequence>